<dbReference type="Proteomes" id="UP001219518">
    <property type="component" value="Unassembled WGS sequence"/>
</dbReference>
<dbReference type="AlphaFoldDB" id="A0AAE1LSF0"/>
<sequence>LNICFTSAALKTAVTLWILPPRLFPLNAAPALTPPLCGVRSPLVPWSRLVPPLVRSAWSRLVPPRPGGGRRAAACATPACRS</sequence>
<feature type="non-terminal residue" evidence="1">
    <location>
        <position position="1"/>
    </location>
</feature>
<keyword evidence="2" id="KW-1185">Reference proteome</keyword>
<organism evidence="1 2">
    <name type="scientific">Frankliniella fusca</name>
    <dbReference type="NCBI Taxonomy" id="407009"/>
    <lineage>
        <taxon>Eukaryota</taxon>
        <taxon>Metazoa</taxon>
        <taxon>Ecdysozoa</taxon>
        <taxon>Arthropoda</taxon>
        <taxon>Hexapoda</taxon>
        <taxon>Insecta</taxon>
        <taxon>Pterygota</taxon>
        <taxon>Neoptera</taxon>
        <taxon>Paraneoptera</taxon>
        <taxon>Thysanoptera</taxon>
        <taxon>Terebrantia</taxon>
        <taxon>Thripoidea</taxon>
        <taxon>Thripidae</taxon>
        <taxon>Frankliniella</taxon>
    </lineage>
</organism>
<accession>A0AAE1LSF0</accession>
<evidence type="ECO:0000313" key="2">
    <source>
        <dbReference type="Proteomes" id="UP001219518"/>
    </source>
</evidence>
<gene>
    <name evidence="1" type="ORF">KUF71_024833</name>
</gene>
<comment type="caution">
    <text evidence="1">The sequence shown here is derived from an EMBL/GenBank/DDBJ whole genome shotgun (WGS) entry which is preliminary data.</text>
</comment>
<evidence type="ECO:0000313" key="1">
    <source>
        <dbReference type="EMBL" id="KAK3930921.1"/>
    </source>
</evidence>
<reference evidence="1" key="1">
    <citation type="submission" date="2021-07" db="EMBL/GenBank/DDBJ databases">
        <authorList>
            <person name="Catto M.A."/>
            <person name="Jacobson A."/>
            <person name="Kennedy G."/>
            <person name="Labadie P."/>
            <person name="Hunt B.G."/>
            <person name="Srinivasan R."/>
        </authorList>
    </citation>
    <scope>NUCLEOTIDE SEQUENCE</scope>
    <source>
        <strain evidence="1">PL_HMW_Pooled</strain>
        <tissue evidence="1">Head</tissue>
    </source>
</reference>
<name>A0AAE1LSF0_9NEOP</name>
<protein>
    <submittedName>
        <fullName evidence="1">CRAL-TRIO domain-containing protein C23B6.04c</fullName>
    </submittedName>
</protein>
<dbReference type="EMBL" id="JAHWGI010001416">
    <property type="protein sequence ID" value="KAK3930921.1"/>
    <property type="molecule type" value="Genomic_DNA"/>
</dbReference>
<proteinExistence type="predicted"/>
<reference evidence="1" key="2">
    <citation type="journal article" date="2023" name="BMC Genomics">
        <title>Pest status, molecular evolution, and epigenetic factors derived from the genome assembly of Frankliniella fusca, a thysanopteran phytovirus vector.</title>
        <authorList>
            <person name="Catto M.A."/>
            <person name="Labadie P.E."/>
            <person name="Jacobson A.L."/>
            <person name="Kennedy G.G."/>
            <person name="Srinivasan R."/>
            <person name="Hunt B.G."/>
        </authorList>
    </citation>
    <scope>NUCLEOTIDE SEQUENCE</scope>
    <source>
        <strain evidence="1">PL_HMW_Pooled</strain>
    </source>
</reference>